<dbReference type="Pfam" id="PF12697">
    <property type="entry name" value="Abhydrolase_6"/>
    <property type="match status" value="1"/>
</dbReference>
<keyword evidence="2" id="KW-0378">Hydrolase</keyword>
<reference evidence="2" key="1">
    <citation type="submission" date="2017-08" db="EMBL/GenBank/DDBJ databases">
        <title>Microbulbifer marisrubri sp. nov., a halophilic alphaproteobacterium isolated from marine sediment of the Yellow Sea, China.</title>
        <authorList>
            <person name="Zhang G."/>
            <person name="Xiong Q."/>
        </authorList>
    </citation>
    <scope>NUCLEOTIDE SEQUENCE [LARGE SCALE GENOMIC DNA]</scope>
    <source>
        <strain evidence="2">WRN-8</strain>
    </source>
</reference>
<dbReference type="Proteomes" id="UP000218427">
    <property type="component" value="Unassembled WGS sequence"/>
</dbReference>
<keyword evidence="3" id="KW-1185">Reference proteome</keyword>
<sequence length="294" mass="32123">MRYVNNYRDIRFSSEDGLTLYARDYVRPATEKAPVILCLHGLTRNSADFEHLALRLAEQYRVVVPDQRGRGLSDWDKNADHYQLPSYVADTFALLAHLAIKEVSIVGTSMGGLMALLMNSSKPEVITAVVLNDVGPEIDPAGLARIRGYVGKTKPVETWSDARATVEVLNRIAFPNYTDKDWMDMAHRLYREDASGKPVLAYDPALAAPVESDVSAAVPPDLWPLFEGLAGTPVLALRGASSDILSADCFAAMQERLPGLQAVTIPGRGHAPDLSEPEAVQAIEQFLDAYAGKD</sequence>
<dbReference type="SUPFAM" id="SSF53474">
    <property type="entry name" value="alpha/beta-Hydrolases"/>
    <property type="match status" value="1"/>
</dbReference>
<dbReference type="InterPro" id="IPR000073">
    <property type="entry name" value="AB_hydrolase_1"/>
</dbReference>
<comment type="caution">
    <text evidence="2">The sequence shown here is derived from an EMBL/GenBank/DDBJ whole genome shotgun (WGS) entry which is preliminary data.</text>
</comment>
<dbReference type="PANTHER" id="PTHR43798:SF33">
    <property type="entry name" value="HYDROLASE, PUTATIVE (AFU_ORTHOLOGUE AFUA_2G14860)-RELATED"/>
    <property type="match status" value="1"/>
</dbReference>
<dbReference type="GO" id="GO:0016787">
    <property type="term" value="F:hydrolase activity"/>
    <property type="evidence" value="ECO:0007669"/>
    <property type="project" value="UniProtKB-KW"/>
</dbReference>
<proteinExistence type="predicted"/>
<evidence type="ECO:0000313" key="2">
    <source>
        <dbReference type="EMBL" id="PCO07136.1"/>
    </source>
</evidence>
<accession>A0ABX4I452</accession>
<dbReference type="PANTHER" id="PTHR43798">
    <property type="entry name" value="MONOACYLGLYCEROL LIPASE"/>
    <property type="match status" value="1"/>
</dbReference>
<evidence type="ECO:0000259" key="1">
    <source>
        <dbReference type="Pfam" id="PF12697"/>
    </source>
</evidence>
<feature type="domain" description="AB hydrolase-1" evidence="1">
    <location>
        <begin position="36"/>
        <end position="280"/>
    </location>
</feature>
<protein>
    <submittedName>
        <fullName evidence="2">Alpha/beta hydrolase</fullName>
    </submittedName>
</protein>
<organism evidence="2 3">
    <name type="scientific">Microbulbifer flavimaris</name>
    <dbReference type="NCBI Taxonomy" id="1781068"/>
    <lineage>
        <taxon>Bacteria</taxon>
        <taxon>Pseudomonadati</taxon>
        <taxon>Pseudomonadota</taxon>
        <taxon>Gammaproteobacteria</taxon>
        <taxon>Cellvibrionales</taxon>
        <taxon>Microbulbiferaceae</taxon>
        <taxon>Microbulbifer</taxon>
    </lineage>
</organism>
<dbReference type="Gene3D" id="3.40.50.1820">
    <property type="entry name" value="alpha/beta hydrolase"/>
    <property type="match status" value="1"/>
</dbReference>
<dbReference type="EMBL" id="LRFG02000001">
    <property type="protein sequence ID" value="PCO07136.1"/>
    <property type="molecule type" value="Genomic_DNA"/>
</dbReference>
<dbReference type="InterPro" id="IPR050266">
    <property type="entry name" value="AB_hydrolase_sf"/>
</dbReference>
<gene>
    <name evidence="2" type="ORF">AWR36_004295</name>
</gene>
<dbReference type="InterPro" id="IPR029058">
    <property type="entry name" value="AB_hydrolase_fold"/>
</dbReference>
<name>A0ABX4I452_9GAMM</name>
<dbReference type="PRINTS" id="PR00111">
    <property type="entry name" value="ABHYDROLASE"/>
</dbReference>
<evidence type="ECO:0000313" key="3">
    <source>
        <dbReference type="Proteomes" id="UP000218427"/>
    </source>
</evidence>